<accession>A0A7J8QQM4</accession>
<feature type="non-terminal residue" evidence="2">
    <location>
        <position position="24"/>
    </location>
</feature>
<gene>
    <name evidence="2" type="ORF">Gorai_001958</name>
</gene>
<sequence>MAVAHHHRTSISKKQANSYQYGVS</sequence>
<dbReference type="AlphaFoldDB" id="A0A7J8QQM4"/>
<dbReference type="EMBL" id="JABEZZ010000295">
    <property type="protein sequence ID" value="MBA0603778.1"/>
    <property type="molecule type" value="Genomic_DNA"/>
</dbReference>
<feature type="compositionally biased region" description="Basic residues" evidence="1">
    <location>
        <begin position="1"/>
        <end position="11"/>
    </location>
</feature>
<reference evidence="2 3" key="1">
    <citation type="journal article" date="2019" name="Genome Biol. Evol.">
        <title>Insights into the evolution of the New World diploid cottons (Gossypium, subgenus Houzingenia) based on genome sequencing.</title>
        <authorList>
            <person name="Grover C.E."/>
            <person name="Arick M.A. 2nd"/>
            <person name="Thrash A."/>
            <person name="Conover J.L."/>
            <person name="Sanders W.S."/>
            <person name="Peterson D.G."/>
            <person name="Frelichowski J.E."/>
            <person name="Scheffler J.A."/>
            <person name="Scheffler B.E."/>
            <person name="Wendel J.F."/>
        </authorList>
    </citation>
    <scope>NUCLEOTIDE SEQUENCE [LARGE SCALE GENOMIC DNA]</scope>
    <source>
        <strain evidence="2">8</strain>
        <tissue evidence="2">Leaf</tissue>
    </source>
</reference>
<evidence type="ECO:0000256" key="1">
    <source>
        <dbReference type="SAM" id="MobiDB-lite"/>
    </source>
</evidence>
<feature type="region of interest" description="Disordered" evidence="1">
    <location>
        <begin position="1"/>
        <end position="24"/>
    </location>
</feature>
<name>A0A7J8QQM4_GOSRA</name>
<dbReference type="Proteomes" id="UP000593578">
    <property type="component" value="Unassembled WGS sequence"/>
</dbReference>
<evidence type="ECO:0000313" key="2">
    <source>
        <dbReference type="EMBL" id="MBA0603778.1"/>
    </source>
</evidence>
<comment type="caution">
    <text evidence="2">The sequence shown here is derived from an EMBL/GenBank/DDBJ whole genome shotgun (WGS) entry which is preliminary data.</text>
</comment>
<feature type="compositionally biased region" description="Polar residues" evidence="1">
    <location>
        <begin position="12"/>
        <end position="24"/>
    </location>
</feature>
<protein>
    <submittedName>
        <fullName evidence="2">Uncharacterized protein</fullName>
    </submittedName>
</protein>
<proteinExistence type="predicted"/>
<organism evidence="2 3">
    <name type="scientific">Gossypium raimondii</name>
    <name type="common">Peruvian cotton</name>
    <name type="synonym">Gossypium klotzschianum subsp. raimondii</name>
    <dbReference type="NCBI Taxonomy" id="29730"/>
    <lineage>
        <taxon>Eukaryota</taxon>
        <taxon>Viridiplantae</taxon>
        <taxon>Streptophyta</taxon>
        <taxon>Embryophyta</taxon>
        <taxon>Tracheophyta</taxon>
        <taxon>Spermatophyta</taxon>
        <taxon>Magnoliopsida</taxon>
        <taxon>eudicotyledons</taxon>
        <taxon>Gunneridae</taxon>
        <taxon>Pentapetalae</taxon>
        <taxon>rosids</taxon>
        <taxon>malvids</taxon>
        <taxon>Malvales</taxon>
        <taxon>Malvaceae</taxon>
        <taxon>Malvoideae</taxon>
        <taxon>Gossypium</taxon>
    </lineage>
</organism>
<evidence type="ECO:0000313" key="3">
    <source>
        <dbReference type="Proteomes" id="UP000593578"/>
    </source>
</evidence>